<dbReference type="InterPro" id="IPR018799">
    <property type="entry name" value="TRAF3IP1"/>
</dbReference>
<dbReference type="GO" id="GO:0042073">
    <property type="term" value="P:intraciliary transport"/>
    <property type="evidence" value="ECO:0007669"/>
    <property type="project" value="TreeGrafter"/>
</dbReference>
<feature type="region of interest" description="Disordered" evidence="10">
    <location>
        <begin position="130"/>
        <end position="383"/>
    </location>
</feature>
<keyword evidence="5" id="KW-0175">Coiled coil</keyword>
<dbReference type="InterPro" id="IPR042576">
    <property type="entry name" value="TRAF3IP1_N_sf"/>
</dbReference>
<evidence type="ECO:0000259" key="11">
    <source>
        <dbReference type="Pfam" id="PF10243"/>
    </source>
</evidence>
<dbReference type="GO" id="GO:0060271">
    <property type="term" value="P:cilium assembly"/>
    <property type="evidence" value="ECO:0007669"/>
    <property type="project" value="TreeGrafter"/>
</dbReference>
<dbReference type="Pfam" id="PF17749">
    <property type="entry name" value="MIP-T3_C"/>
    <property type="match status" value="1"/>
</dbReference>
<dbReference type="EMBL" id="QEAM01000056">
    <property type="protein sequence ID" value="TPX48258.1"/>
    <property type="molecule type" value="Genomic_DNA"/>
</dbReference>
<dbReference type="VEuPathDB" id="FungiDB:SeMB42_g00689"/>
<feature type="domain" description="TRAF3-interacting protein 1 N-terminal" evidence="11">
    <location>
        <begin position="8"/>
        <end position="117"/>
    </location>
</feature>
<feature type="compositionally biased region" description="Basic and acidic residues" evidence="10">
    <location>
        <begin position="362"/>
        <end position="373"/>
    </location>
</feature>
<evidence type="ECO:0000313" key="15">
    <source>
        <dbReference type="Proteomes" id="UP000317494"/>
    </source>
</evidence>
<evidence type="ECO:0000256" key="8">
    <source>
        <dbReference type="ARBA" id="ARBA00043971"/>
    </source>
</evidence>
<evidence type="ECO:0000256" key="4">
    <source>
        <dbReference type="ARBA" id="ARBA00022794"/>
    </source>
</evidence>
<feature type="compositionally biased region" description="Low complexity" evidence="10">
    <location>
        <begin position="334"/>
        <end position="357"/>
    </location>
</feature>
<evidence type="ECO:0000256" key="2">
    <source>
        <dbReference type="ARBA" id="ARBA00004430"/>
    </source>
</evidence>
<proteinExistence type="inferred from homology"/>
<dbReference type="OrthoDB" id="10258914at2759"/>
<dbReference type="GO" id="GO:0008017">
    <property type="term" value="F:microtubule binding"/>
    <property type="evidence" value="ECO:0007669"/>
    <property type="project" value="InterPro"/>
</dbReference>
<evidence type="ECO:0000256" key="6">
    <source>
        <dbReference type="ARBA" id="ARBA00023212"/>
    </source>
</evidence>
<dbReference type="FunFam" id="1.10.418.50:FF:000001">
    <property type="entry name" value="TRAF3-interacting protein 1 isoform X1"/>
    <property type="match status" value="1"/>
</dbReference>
<dbReference type="PANTHER" id="PTHR31363:SF0">
    <property type="entry name" value="TRAF3-INTERACTING PROTEIN 1"/>
    <property type="match status" value="1"/>
</dbReference>
<name>A0A507DBQ5_9FUNG</name>
<accession>A0A507DBQ5</accession>
<feature type="compositionally biased region" description="Low complexity" evidence="10">
    <location>
        <begin position="206"/>
        <end position="215"/>
    </location>
</feature>
<dbReference type="InterPro" id="IPR041476">
    <property type="entry name" value="TRAF3IP1_C"/>
</dbReference>
<dbReference type="GO" id="GO:0048731">
    <property type="term" value="P:system development"/>
    <property type="evidence" value="ECO:0007669"/>
    <property type="project" value="UniProtKB-ARBA"/>
</dbReference>
<keyword evidence="4" id="KW-0970">Cilium biogenesis/degradation</keyword>
<protein>
    <recommendedName>
        <fullName evidence="9">TRAF3-interacting protein 1</fullName>
    </recommendedName>
</protein>
<comment type="caution">
    <text evidence="13">The sequence shown here is derived from an EMBL/GenBank/DDBJ whole genome shotgun (WGS) entry which is preliminary data.</text>
</comment>
<dbReference type="STRING" id="286115.A0A507DBQ5"/>
<reference evidence="15 16" key="1">
    <citation type="journal article" date="2019" name="Sci. Rep.">
        <title>Comparative genomics of chytrid fungi reveal insights into the obligate biotrophic and pathogenic lifestyle of Synchytrium endobioticum.</title>
        <authorList>
            <person name="van de Vossenberg B.T.L.H."/>
            <person name="Warris S."/>
            <person name="Nguyen H.D.T."/>
            <person name="van Gent-Pelzer M.P.E."/>
            <person name="Joly D.L."/>
            <person name="van de Geest H.C."/>
            <person name="Bonants P.J.M."/>
            <person name="Smith D.S."/>
            <person name="Levesque C.A."/>
            <person name="van der Lee T.A.J."/>
        </authorList>
    </citation>
    <scope>NUCLEOTIDE SEQUENCE [LARGE SCALE GENOMIC DNA]</scope>
    <source>
        <strain evidence="13 16">LEV6574</strain>
        <strain evidence="14 15">MB42</strain>
    </source>
</reference>
<sequence length="559" mass="61384">MATLEDSTKKTADILGRFIKKTPLTNKLLAKPPFRYLHDLVTESIATTGWAKGLFDENESNSANVTEKDAKVAYLQKIIDTVSLSTGVQVKANPTKIVSGLEPDETNAFLQLLGKAVIKKVDSTEAVRQVLAGSGRPPRSYQETEDVPDTEHQLSERPARPPSASHNARRPPPPESVKKVSSEEHTSVKSDRRKSDAVGKSETNLSKKFSSSSSPTKPPKPPSSEPRKQSSSPSRSTKAPPGKAAAQNSIKAGRTVARTEAPPSEFASRDTLQAAPSADDVQETRDDLDEGNDQQPLSATFGSTNEMSPIAQPQQEASMMDEDRENSQNHNSSPMLIQQQQRLPPRPSSRMAPRPTTAKPPPPREKKNKKDADEASSNTPVVYKADTIDDEFLVSHTEEDVTMTPASATADEKHGGLVRKILETKRDFDSKENMDANKSTGPKDKSYASKEIESVRTLIQSLCKSVMPLGSTLDYIQEDLDAMNREFGGWRAEANRYKQMLNDEVNQTEEMLQPLQVQLKVVESSIEEQLEKISAAKALIVQNDETIRRLVCHVVGANP</sequence>
<comment type="subcellular location">
    <subcellularLocation>
        <location evidence="2">Cytoplasm</location>
        <location evidence="2">Cytoskeleton</location>
        <location evidence="2">Cilium axoneme</location>
    </subcellularLocation>
    <subcellularLocation>
        <location evidence="1">Cytoplasm</location>
        <location evidence="1">Cytoskeleton</location>
        <location evidence="1">Cilium basal body</location>
    </subcellularLocation>
</comment>
<comment type="similarity">
    <text evidence="8">Belongs to the TRAF3IP1 family.</text>
</comment>
<feature type="region of interest" description="Disordered" evidence="10">
    <location>
        <begin position="424"/>
        <end position="446"/>
    </location>
</feature>
<keyword evidence="6" id="KW-0206">Cytoskeleton</keyword>
<dbReference type="Proteomes" id="UP000317494">
    <property type="component" value="Unassembled WGS sequence"/>
</dbReference>
<feature type="compositionally biased region" description="Polar residues" evidence="10">
    <location>
        <begin position="293"/>
        <end position="317"/>
    </location>
</feature>
<dbReference type="GO" id="GO:0005930">
    <property type="term" value="C:axoneme"/>
    <property type="evidence" value="ECO:0007669"/>
    <property type="project" value="UniProtKB-SubCell"/>
</dbReference>
<evidence type="ECO:0000256" key="5">
    <source>
        <dbReference type="ARBA" id="ARBA00023054"/>
    </source>
</evidence>
<keyword evidence="3" id="KW-0963">Cytoplasm</keyword>
<evidence type="ECO:0000313" key="13">
    <source>
        <dbReference type="EMBL" id="TPX48258.1"/>
    </source>
</evidence>
<dbReference type="InterPro" id="IPR040468">
    <property type="entry name" value="TRAF3IP1_N"/>
</dbReference>
<dbReference type="EMBL" id="QEAN01000014">
    <property type="protein sequence ID" value="TPX53573.1"/>
    <property type="molecule type" value="Genomic_DNA"/>
</dbReference>
<evidence type="ECO:0000256" key="10">
    <source>
        <dbReference type="SAM" id="MobiDB-lite"/>
    </source>
</evidence>
<evidence type="ECO:0000256" key="9">
    <source>
        <dbReference type="ARBA" id="ARBA00070492"/>
    </source>
</evidence>
<dbReference type="GO" id="GO:0070507">
    <property type="term" value="P:regulation of microtubule cytoskeleton organization"/>
    <property type="evidence" value="ECO:0007669"/>
    <property type="project" value="TreeGrafter"/>
</dbReference>
<feature type="domain" description="TRAF3-interacting protein 1 C-terminal" evidence="12">
    <location>
        <begin position="411"/>
        <end position="553"/>
    </location>
</feature>
<gene>
    <name evidence="13" type="ORF">SeLEV6574_g02147</name>
    <name evidence="14" type="ORF">SeMB42_g00689</name>
</gene>
<dbReference type="GO" id="GO:0030992">
    <property type="term" value="C:intraciliary transport particle B"/>
    <property type="evidence" value="ECO:0007669"/>
    <property type="project" value="TreeGrafter"/>
</dbReference>
<evidence type="ECO:0000256" key="1">
    <source>
        <dbReference type="ARBA" id="ARBA00004120"/>
    </source>
</evidence>
<feature type="compositionally biased region" description="Basic and acidic residues" evidence="10">
    <location>
        <begin position="149"/>
        <end position="159"/>
    </location>
</feature>
<evidence type="ECO:0000259" key="12">
    <source>
        <dbReference type="Pfam" id="PF17749"/>
    </source>
</evidence>
<dbReference type="GO" id="GO:0036064">
    <property type="term" value="C:ciliary basal body"/>
    <property type="evidence" value="ECO:0007669"/>
    <property type="project" value="TreeGrafter"/>
</dbReference>
<dbReference type="Pfam" id="PF10243">
    <property type="entry name" value="MIP-T3"/>
    <property type="match status" value="1"/>
</dbReference>
<dbReference type="PANTHER" id="PTHR31363">
    <property type="entry name" value="TRAF3-INTERACTING PROTEIN 1"/>
    <property type="match status" value="1"/>
</dbReference>
<evidence type="ECO:0000256" key="7">
    <source>
        <dbReference type="ARBA" id="ARBA00023273"/>
    </source>
</evidence>
<dbReference type="Gene3D" id="1.10.418.50">
    <property type="entry name" value="Microtubule-binding protein MIP-T3"/>
    <property type="match status" value="1"/>
</dbReference>
<evidence type="ECO:0000256" key="3">
    <source>
        <dbReference type="ARBA" id="ARBA00022490"/>
    </source>
</evidence>
<keyword evidence="7" id="KW-0966">Cell projection</keyword>
<dbReference type="AlphaFoldDB" id="A0A507DBQ5"/>
<feature type="compositionally biased region" description="Low complexity" evidence="10">
    <location>
        <begin position="229"/>
        <end position="241"/>
    </location>
</feature>
<dbReference type="Proteomes" id="UP000320475">
    <property type="component" value="Unassembled WGS sequence"/>
</dbReference>
<evidence type="ECO:0000313" key="16">
    <source>
        <dbReference type="Proteomes" id="UP000320475"/>
    </source>
</evidence>
<keyword evidence="15" id="KW-1185">Reference proteome</keyword>
<organism evidence="13 16">
    <name type="scientific">Synchytrium endobioticum</name>
    <dbReference type="NCBI Taxonomy" id="286115"/>
    <lineage>
        <taxon>Eukaryota</taxon>
        <taxon>Fungi</taxon>
        <taxon>Fungi incertae sedis</taxon>
        <taxon>Chytridiomycota</taxon>
        <taxon>Chytridiomycota incertae sedis</taxon>
        <taxon>Chytridiomycetes</taxon>
        <taxon>Synchytriales</taxon>
        <taxon>Synchytriaceae</taxon>
        <taxon>Synchytrium</taxon>
    </lineage>
</organism>
<feature type="compositionally biased region" description="Basic and acidic residues" evidence="10">
    <location>
        <begin position="176"/>
        <end position="199"/>
    </location>
</feature>
<dbReference type="GO" id="GO:0048513">
    <property type="term" value="P:animal organ development"/>
    <property type="evidence" value="ECO:0007669"/>
    <property type="project" value="UniProtKB-ARBA"/>
</dbReference>
<evidence type="ECO:0000313" key="14">
    <source>
        <dbReference type="EMBL" id="TPX53573.1"/>
    </source>
</evidence>